<reference evidence="1 2" key="1">
    <citation type="submission" date="2019-02" db="EMBL/GenBank/DDBJ databases">
        <title>Bacteria dissemination in different level of health care in South Africa: the effectiveness of infections prevention and control.</title>
        <authorList>
            <person name="Shobo C."/>
            <person name="Amoako D.G."/>
            <person name="Allam M."/>
            <person name="Ismail A."/>
            <person name="Bester L.A."/>
            <person name="Essack S.Y."/>
        </authorList>
    </citation>
    <scope>NUCLEOTIDE SEQUENCE [LARGE SCALE GENOMIC DNA]</scope>
    <source>
        <strain evidence="1 2">2SIL2</strain>
    </source>
</reference>
<organism evidence="1 2">
    <name type="scientific">Enterococcus faecalis</name>
    <name type="common">Streptococcus faecalis</name>
    <dbReference type="NCBI Taxonomy" id="1351"/>
    <lineage>
        <taxon>Bacteria</taxon>
        <taxon>Bacillati</taxon>
        <taxon>Bacillota</taxon>
        <taxon>Bacilli</taxon>
        <taxon>Lactobacillales</taxon>
        <taxon>Enterococcaceae</taxon>
        <taxon>Enterococcus</taxon>
    </lineage>
</organism>
<sequence>MAPESKKLEGEGIMAYQCNQFYLFDYNSLWMEPYWPDLYVPTDKNQREYSLVLCFKTNKGYIIGEFADPEELLLNQVKDQAMEVYSFDVLIPIKENHPFAFYFKPTFSKQTLVNFFKKVPQLTKYITQINDLL</sequence>
<dbReference type="Proteomes" id="UP000305511">
    <property type="component" value="Unassembled WGS sequence"/>
</dbReference>
<dbReference type="AlphaFoldDB" id="A0A4U3M710"/>
<protein>
    <submittedName>
        <fullName evidence="1">Uncharacterized protein</fullName>
    </submittedName>
</protein>
<accession>A0A4U3M710</accession>
<comment type="caution">
    <text evidence="1">The sequence shown here is derived from an EMBL/GenBank/DDBJ whole genome shotgun (WGS) entry which is preliminary data.</text>
</comment>
<evidence type="ECO:0000313" key="2">
    <source>
        <dbReference type="Proteomes" id="UP000305511"/>
    </source>
</evidence>
<dbReference type="EMBL" id="SIYF01000230">
    <property type="protein sequence ID" value="TKK84738.1"/>
    <property type="molecule type" value="Genomic_DNA"/>
</dbReference>
<name>A0A4U3M710_ENTFL</name>
<gene>
    <name evidence="1" type="ORF">EY666_09875</name>
</gene>
<proteinExistence type="predicted"/>
<evidence type="ECO:0000313" key="1">
    <source>
        <dbReference type="EMBL" id="TKK84738.1"/>
    </source>
</evidence>